<keyword evidence="4" id="KW-1185">Reference proteome</keyword>
<dbReference type="InterPro" id="IPR053229">
    <property type="entry name" value="NADH-Q_oxidrdct_subunit"/>
</dbReference>
<sequence>MGVIFDEPKYPVIDKAPGFWKTVSNFSVSDCAIFGGTAAICGPLGYYVGTPAIIRVPSMWAGLTLGATAGFMMAYQNSAGRLMGLKPNDREVEVGLTKKN</sequence>
<dbReference type="PANTHER" id="PTHR34062:SF1">
    <property type="entry name" value="NADH-UBIQUINONE OXIDOREDUCTASE 21KDA SUBUNIT N-TERMINAL DOMAIN-CONTAINING PROTEIN"/>
    <property type="match status" value="1"/>
</dbReference>
<dbReference type="Pfam" id="PF10785">
    <property type="entry name" value="NADH-u_ox-rdase"/>
    <property type="match status" value="1"/>
</dbReference>
<evidence type="ECO:0000259" key="2">
    <source>
        <dbReference type="Pfam" id="PF10785"/>
    </source>
</evidence>
<evidence type="ECO:0000313" key="3">
    <source>
        <dbReference type="EMBL" id="KAK9906868.1"/>
    </source>
</evidence>
<feature type="transmembrane region" description="Helical" evidence="1">
    <location>
        <begin position="52"/>
        <end position="75"/>
    </location>
</feature>
<keyword evidence="1" id="KW-0472">Membrane</keyword>
<dbReference type="InterPro" id="IPR019721">
    <property type="entry name" value="NADH-UbQ_OxRdtase_su21_N"/>
</dbReference>
<gene>
    <name evidence="3" type="ORF">WJX75_009403</name>
</gene>
<evidence type="ECO:0000256" key="1">
    <source>
        <dbReference type="SAM" id="Phobius"/>
    </source>
</evidence>
<dbReference type="EMBL" id="JALJOT010000010">
    <property type="protein sequence ID" value="KAK9906868.1"/>
    <property type="molecule type" value="Genomic_DNA"/>
</dbReference>
<dbReference type="Proteomes" id="UP001491310">
    <property type="component" value="Unassembled WGS sequence"/>
</dbReference>
<keyword evidence="1" id="KW-1133">Transmembrane helix</keyword>
<keyword evidence="1" id="KW-0812">Transmembrane</keyword>
<feature type="domain" description="NADH-ubiquinone oxidoreductase 21kDa subunit N-terminal" evidence="2">
    <location>
        <begin position="8"/>
        <end position="86"/>
    </location>
</feature>
<reference evidence="3 4" key="1">
    <citation type="journal article" date="2024" name="Nat. Commun.">
        <title>Phylogenomics reveals the evolutionary origins of lichenization in chlorophyte algae.</title>
        <authorList>
            <person name="Puginier C."/>
            <person name="Libourel C."/>
            <person name="Otte J."/>
            <person name="Skaloud P."/>
            <person name="Haon M."/>
            <person name="Grisel S."/>
            <person name="Petersen M."/>
            <person name="Berrin J.G."/>
            <person name="Delaux P.M."/>
            <person name="Dal Grande F."/>
            <person name="Keller J."/>
        </authorList>
    </citation>
    <scope>NUCLEOTIDE SEQUENCE [LARGE SCALE GENOMIC DNA]</scope>
    <source>
        <strain evidence="3 4">SAG 216-7</strain>
    </source>
</reference>
<proteinExistence type="predicted"/>
<evidence type="ECO:0000313" key="4">
    <source>
        <dbReference type="Proteomes" id="UP001491310"/>
    </source>
</evidence>
<accession>A0ABR2YL49</accession>
<name>A0ABR2YL49_9CHLO</name>
<organism evidence="3 4">
    <name type="scientific">Coccomyxa subellipsoidea</name>
    <dbReference type="NCBI Taxonomy" id="248742"/>
    <lineage>
        <taxon>Eukaryota</taxon>
        <taxon>Viridiplantae</taxon>
        <taxon>Chlorophyta</taxon>
        <taxon>core chlorophytes</taxon>
        <taxon>Trebouxiophyceae</taxon>
        <taxon>Trebouxiophyceae incertae sedis</taxon>
        <taxon>Coccomyxaceae</taxon>
        <taxon>Coccomyxa</taxon>
    </lineage>
</organism>
<dbReference type="PANTHER" id="PTHR34062">
    <property type="entry name" value="OXIDOREDUCTASE 21 KDA SUBUNIT, PUTATIVE (AFU_ORTHOLOGUE AFUA_4G04750)-RELATED"/>
    <property type="match status" value="1"/>
</dbReference>
<comment type="caution">
    <text evidence="3">The sequence shown here is derived from an EMBL/GenBank/DDBJ whole genome shotgun (WGS) entry which is preliminary data.</text>
</comment>
<protein>
    <recommendedName>
        <fullName evidence="2">NADH-ubiquinone oxidoreductase 21kDa subunit N-terminal domain-containing protein</fullName>
    </recommendedName>
</protein>